<name>A0A5P8JYJ0_9ACTN</name>
<dbReference type="AlphaFoldDB" id="A0A5P8JYJ0"/>
<evidence type="ECO:0000313" key="2">
    <source>
        <dbReference type="Proteomes" id="UP000327294"/>
    </source>
</evidence>
<dbReference type="EMBL" id="CP045096">
    <property type="protein sequence ID" value="QFQ95558.1"/>
    <property type="molecule type" value="Genomic_DNA"/>
</dbReference>
<evidence type="ECO:0000313" key="1">
    <source>
        <dbReference type="EMBL" id="QFQ95558.1"/>
    </source>
</evidence>
<gene>
    <name evidence="1" type="ORF">F9278_04435</name>
</gene>
<organism evidence="1 2">
    <name type="scientific">Streptomyces phaeolivaceus</name>
    <dbReference type="NCBI Taxonomy" id="2653200"/>
    <lineage>
        <taxon>Bacteria</taxon>
        <taxon>Bacillati</taxon>
        <taxon>Actinomycetota</taxon>
        <taxon>Actinomycetes</taxon>
        <taxon>Kitasatosporales</taxon>
        <taxon>Streptomycetaceae</taxon>
        <taxon>Streptomyces</taxon>
    </lineage>
</organism>
<accession>A0A5P8JYJ0</accession>
<dbReference type="KEGG" id="sphv:F9278_04435"/>
<keyword evidence="2" id="KW-1185">Reference proteome</keyword>
<dbReference type="RefSeq" id="WP_152167091.1">
    <property type="nucleotide sequence ID" value="NZ_CP045096.1"/>
</dbReference>
<dbReference type="Proteomes" id="UP000327294">
    <property type="component" value="Chromosome"/>
</dbReference>
<reference evidence="1 2" key="1">
    <citation type="submission" date="2019-10" db="EMBL/GenBank/DDBJ databases">
        <title>Streptomyces sp. strain GY16 isolated from leaves of Broussonetia papyrifera.</title>
        <authorList>
            <person name="Mo P."/>
        </authorList>
    </citation>
    <scope>NUCLEOTIDE SEQUENCE [LARGE SCALE GENOMIC DNA]</scope>
    <source>
        <strain evidence="1 2">GY16</strain>
    </source>
</reference>
<sequence length="309" mass="33832">MDDSLSAKSFFKGARKAAHKALHDHGRPEYDEFALHAGLAVEKLAKAVLVSKNPAYIAEPRNEDMLLHFGGHLSVDEDKVRTVGAKDAIARLRRIGVLRADSQLDLLIALRNGAAHAAPNSTLVKGMISPLARTIEALLNDLGKALDEFWGRWTKAVRDAVNEQEDQVFRDVQLRITQARHAFEDRFKYLPPGSKELVLTEQQLLSYPWMSFVENDADGIPFYSTSGDDCPSCGGPGTLTFAPTEVTATDTHYRAHCFACSLCSFEVVGPDEMAALRKANTPPTINSLVVSHSQTLPPVEVAVLKAKTV</sequence>
<proteinExistence type="predicted"/>
<protein>
    <submittedName>
        <fullName evidence="1">Uncharacterized protein</fullName>
    </submittedName>
</protein>